<feature type="region of interest" description="Disordered" evidence="2">
    <location>
        <begin position="177"/>
        <end position="196"/>
    </location>
</feature>
<organism evidence="3 4">
    <name type="scientific">Lasiosphaeria miniovina</name>
    <dbReference type="NCBI Taxonomy" id="1954250"/>
    <lineage>
        <taxon>Eukaryota</taxon>
        <taxon>Fungi</taxon>
        <taxon>Dikarya</taxon>
        <taxon>Ascomycota</taxon>
        <taxon>Pezizomycotina</taxon>
        <taxon>Sordariomycetes</taxon>
        <taxon>Sordariomycetidae</taxon>
        <taxon>Sordariales</taxon>
        <taxon>Lasiosphaeriaceae</taxon>
        <taxon>Lasiosphaeria</taxon>
    </lineage>
</organism>
<feature type="compositionally biased region" description="Basic residues" evidence="2">
    <location>
        <begin position="133"/>
        <end position="144"/>
    </location>
</feature>
<accession>A0AA40AKW0</accession>
<evidence type="ECO:0000313" key="4">
    <source>
        <dbReference type="Proteomes" id="UP001172101"/>
    </source>
</evidence>
<comment type="caution">
    <text evidence="3">The sequence shown here is derived from an EMBL/GenBank/DDBJ whole genome shotgun (WGS) entry which is preliminary data.</text>
</comment>
<dbReference type="Proteomes" id="UP001172101">
    <property type="component" value="Unassembled WGS sequence"/>
</dbReference>
<protein>
    <submittedName>
        <fullName evidence="3">Uncharacterized protein</fullName>
    </submittedName>
</protein>
<dbReference type="AlphaFoldDB" id="A0AA40AKW0"/>
<dbReference type="EMBL" id="JAUIRO010000004">
    <property type="protein sequence ID" value="KAK0717721.1"/>
    <property type="molecule type" value="Genomic_DNA"/>
</dbReference>
<sequence>MADAETPPLCQGGFGLHRHVQMVANTEDRATLKKAYDGLRAANEELAGLERDRERWMATKAIYFQTGNNRPSRREREIWESFRDWWSHAGRNAVLESETSIDEELSRLNVSSHSPRETQDALRHSINKLSRPFFKKPVHPRHARRDSSLGTQPFARLPARRVLRMAYRYRGYSELPSDLSASLQPQRPDAHSSYTP</sequence>
<evidence type="ECO:0000256" key="1">
    <source>
        <dbReference type="SAM" id="Coils"/>
    </source>
</evidence>
<feature type="region of interest" description="Disordered" evidence="2">
    <location>
        <begin position="133"/>
        <end position="152"/>
    </location>
</feature>
<keyword evidence="1" id="KW-0175">Coiled coil</keyword>
<evidence type="ECO:0000313" key="3">
    <source>
        <dbReference type="EMBL" id="KAK0717721.1"/>
    </source>
</evidence>
<dbReference type="RefSeq" id="XP_060296514.1">
    <property type="nucleotide sequence ID" value="XM_060441991.1"/>
</dbReference>
<keyword evidence="4" id="KW-1185">Reference proteome</keyword>
<reference evidence="3" key="1">
    <citation type="submission" date="2023-06" db="EMBL/GenBank/DDBJ databases">
        <title>Genome-scale phylogeny and comparative genomics of the fungal order Sordariales.</title>
        <authorList>
            <consortium name="Lawrence Berkeley National Laboratory"/>
            <person name="Hensen N."/>
            <person name="Bonometti L."/>
            <person name="Westerberg I."/>
            <person name="Brannstrom I.O."/>
            <person name="Guillou S."/>
            <person name="Cros-Aarteil S."/>
            <person name="Calhoun S."/>
            <person name="Haridas S."/>
            <person name="Kuo A."/>
            <person name="Mondo S."/>
            <person name="Pangilinan J."/>
            <person name="Riley R."/>
            <person name="LaButti K."/>
            <person name="Andreopoulos B."/>
            <person name="Lipzen A."/>
            <person name="Chen C."/>
            <person name="Yanf M."/>
            <person name="Daum C."/>
            <person name="Ng V."/>
            <person name="Clum A."/>
            <person name="Steindorff A."/>
            <person name="Ohm R."/>
            <person name="Martin F."/>
            <person name="Silar P."/>
            <person name="Natvig D."/>
            <person name="Lalanne C."/>
            <person name="Gautier V."/>
            <person name="Ament-velasquez S.L."/>
            <person name="Kruys A."/>
            <person name="Hutchinson M.I."/>
            <person name="Powell A.J."/>
            <person name="Barry K."/>
            <person name="Miller A.N."/>
            <person name="Grigoriev I.V."/>
            <person name="Debuchy R."/>
            <person name="Gladieux P."/>
            <person name="Thoren M.H."/>
            <person name="Johannesson H."/>
        </authorList>
    </citation>
    <scope>NUCLEOTIDE SEQUENCE</scope>
    <source>
        <strain evidence="3">SMH2392-1A</strain>
    </source>
</reference>
<proteinExistence type="predicted"/>
<evidence type="ECO:0000256" key="2">
    <source>
        <dbReference type="SAM" id="MobiDB-lite"/>
    </source>
</evidence>
<name>A0AA40AKW0_9PEZI</name>
<feature type="coiled-coil region" evidence="1">
    <location>
        <begin position="32"/>
        <end position="59"/>
    </location>
</feature>
<dbReference type="GeneID" id="85325261"/>
<gene>
    <name evidence="3" type="ORF">B0T26DRAFT_710705</name>
</gene>